<dbReference type="SUPFAM" id="SSF75011">
    <property type="entry name" value="3-carboxy-cis,cis-mucoante lactonizing enzyme"/>
    <property type="match status" value="1"/>
</dbReference>
<evidence type="ECO:0000313" key="2">
    <source>
        <dbReference type="EMBL" id="QDT92255.1"/>
    </source>
</evidence>
<dbReference type="KEGG" id="gax:Pan161_39220"/>
<dbReference type="PANTHER" id="PTHR47197:SF3">
    <property type="entry name" value="DIHYDRO-HEME D1 DEHYDROGENASE"/>
    <property type="match status" value="1"/>
</dbReference>
<keyword evidence="1" id="KW-0732">Signal</keyword>
<protein>
    <submittedName>
        <fullName evidence="2">LVIVD repeat protein</fullName>
    </submittedName>
</protein>
<dbReference type="Gene3D" id="2.130.10.10">
    <property type="entry name" value="YVTN repeat-like/Quinoprotein amine dehydrogenase"/>
    <property type="match status" value="1"/>
</dbReference>
<organism evidence="2 3">
    <name type="scientific">Gimesia algae</name>
    <dbReference type="NCBI Taxonomy" id="2527971"/>
    <lineage>
        <taxon>Bacteria</taxon>
        <taxon>Pseudomonadati</taxon>
        <taxon>Planctomycetota</taxon>
        <taxon>Planctomycetia</taxon>
        <taxon>Planctomycetales</taxon>
        <taxon>Planctomycetaceae</taxon>
        <taxon>Gimesia</taxon>
    </lineage>
</organism>
<name>A0A517VGZ9_9PLAN</name>
<reference evidence="2 3" key="1">
    <citation type="submission" date="2019-02" db="EMBL/GenBank/DDBJ databases">
        <title>Deep-cultivation of Planctomycetes and their phenomic and genomic characterization uncovers novel biology.</title>
        <authorList>
            <person name="Wiegand S."/>
            <person name="Jogler M."/>
            <person name="Boedeker C."/>
            <person name="Pinto D."/>
            <person name="Vollmers J."/>
            <person name="Rivas-Marin E."/>
            <person name="Kohn T."/>
            <person name="Peeters S.H."/>
            <person name="Heuer A."/>
            <person name="Rast P."/>
            <person name="Oberbeckmann S."/>
            <person name="Bunk B."/>
            <person name="Jeske O."/>
            <person name="Meyerdierks A."/>
            <person name="Storesund J.E."/>
            <person name="Kallscheuer N."/>
            <person name="Luecker S."/>
            <person name="Lage O.M."/>
            <person name="Pohl T."/>
            <person name="Merkel B.J."/>
            <person name="Hornburger P."/>
            <person name="Mueller R.-W."/>
            <person name="Bruemmer F."/>
            <person name="Labrenz M."/>
            <person name="Spormann A.M."/>
            <person name="Op den Camp H."/>
            <person name="Overmann J."/>
            <person name="Amann R."/>
            <person name="Jetten M.S.M."/>
            <person name="Mascher T."/>
            <person name="Medema M.H."/>
            <person name="Devos D.P."/>
            <person name="Kaster A.-K."/>
            <person name="Ovreas L."/>
            <person name="Rohde M."/>
            <person name="Galperin M.Y."/>
            <person name="Jogler C."/>
        </authorList>
    </citation>
    <scope>NUCLEOTIDE SEQUENCE [LARGE SCALE GENOMIC DNA]</scope>
    <source>
        <strain evidence="2 3">Pan161</strain>
    </source>
</reference>
<dbReference type="InterPro" id="IPR013211">
    <property type="entry name" value="LVIVD"/>
</dbReference>
<dbReference type="OrthoDB" id="8375at2"/>
<dbReference type="Pfam" id="PF08309">
    <property type="entry name" value="LVIVD"/>
    <property type="match status" value="5"/>
</dbReference>
<evidence type="ECO:0000313" key="3">
    <source>
        <dbReference type="Proteomes" id="UP000316855"/>
    </source>
</evidence>
<feature type="signal peptide" evidence="1">
    <location>
        <begin position="1"/>
        <end position="23"/>
    </location>
</feature>
<dbReference type="AlphaFoldDB" id="A0A517VGZ9"/>
<dbReference type="InterPro" id="IPR015943">
    <property type="entry name" value="WD40/YVTN_repeat-like_dom_sf"/>
</dbReference>
<feature type="chain" id="PRO_5021730911" evidence="1">
    <location>
        <begin position="24"/>
        <end position="346"/>
    </location>
</feature>
<dbReference type="EMBL" id="CP036343">
    <property type="protein sequence ID" value="QDT92255.1"/>
    <property type="molecule type" value="Genomic_DNA"/>
</dbReference>
<proteinExistence type="predicted"/>
<accession>A0A517VGZ9</accession>
<dbReference type="RefSeq" id="WP_145229778.1">
    <property type="nucleotide sequence ID" value="NZ_CP036343.1"/>
</dbReference>
<dbReference type="InterPro" id="IPR051200">
    <property type="entry name" value="Host-pathogen_enzymatic-act"/>
</dbReference>
<evidence type="ECO:0000256" key="1">
    <source>
        <dbReference type="SAM" id="SignalP"/>
    </source>
</evidence>
<dbReference type="Proteomes" id="UP000316855">
    <property type="component" value="Chromosome"/>
</dbReference>
<gene>
    <name evidence="2" type="ORF">Pan161_39220</name>
</gene>
<dbReference type="PANTHER" id="PTHR47197">
    <property type="entry name" value="PROTEIN NIRF"/>
    <property type="match status" value="1"/>
</dbReference>
<sequence length="346" mass="38170" precursor="true">MHNRLFIATFTFCSLIISGYVFAVPPSPVVGQLVDDIRLRGTEDVFLQGDYAYLPCREGKRLTVCSIKDPAHPAVVSSFTHPLLGEAAGFAIHGNRIYVTSMSSHRLLILDASDKKSLQLLGSVPVGEKGVLYKAAYRNGFCFIPNLHEKKLFIVDVRNPKQPRVMGSVIVTTENDGPFSVTLHADYAYVGTIFGKQNRLAVVNIKDPAQPRLIKEILGPDMGHASGQIAGQKFYAVNWDRNAFFVFDLTNPAAPDLQAKLLDRRLGKPNRCVVSENRAYLPMVEGDGIAVVDLSNPAQPAFLTVYHDSELLKKTYGVAVRGPLLYVASREGNSLVVLNREMLERK</sequence>
<keyword evidence="3" id="KW-1185">Reference proteome</keyword>